<name>A0ABM1LST3_PRUMU</name>
<evidence type="ECO:0000259" key="2">
    <source>
        <dbReference type="Pfam" id="PF03732"/>
    </source>
</evidence>
<feature type="compositionally biased region" description="Polar residues" evidence="1">
    <location>
        <begin position="241"/>
        <end position="250"/>
    </location>
</feature>
<accession>A0ABM1LST3</accession>
<keyword evidence="4" id="KW-1185">Reference proteome</keyword>
<evidence type="ECO:0000313" key="4">
    <source>
        <dbReference type="Proteomes" id="UP000694861"/>
    </source>
</evidence>
<evidence type="ECO:0000259" key="3">
    <source>
        <dbReference type="Pfam" id="PF14244"/>
    </source>
</evidence>
<sequence length="373" mass="41515">MGDEKSSGSEINMSDPLILHHFDSPGLVLVSKPLEGHDYGQWSRSMRIALSAKNKLGFIDGTIKAPAKTDAKFSIWQRCNDMVLSWILHSLQPDIASSVLYCTSASMVWNDLKDRFSQGNDSRIYQIRQEIAEHRQGHLSVSEYYTKLKALWDELDSYHEPIICTCEGSTTRASREEKERVMQFLMGLNEPYSTVRGSILMMSPIPDTRRVHGLILQHERQLDVTNRQPGSHAMQTVRSVNTKGGTNLGNSAAAAKPSGAGDGKHSSNFRKSLKCSYCDGDTHTIDTCFFLNGFPVGHKLHGKNVKPKNKRAAYTAEKDPTPGPHVKSDDSPTFTTEEYNQLIALLHNRPGNSHLANATGREYGEDDWPGQAI</sequence>
<dbReference type="InterPro" id="IPR029472">
    <property type="entry name" value="Copia-like_N"/>
</dbReference>
<feature type="region of interest" description="Disordered" evidence="1">
    <location>
        <begin position="241"/>
        <end position="266"/>
    </location>
</feature>
<dbReference type="Proteomes" id="UP000694861">
    <property type="component" value="Linkage group LG6"/>
</dbReference>
<feature type="region of interest" description="Disordered" evidence="1">
    <location>
        <begin position="351"/>
        <end position="373"/>
    </location>
</feature>
<dbReference type="RefSeq" id="XP_016650460.1">
    <property type="nucleotide sequence ID" value="XM_016794974.1"/>
</dbReference>
<proteinExistence type="predicted"/>
<dbReference type="Pfam" id="PF03732">
    <property type="entry name" value="Retrotrans_gag"/>
    <property type="match status" value="1"/>
</dbReference>
<feature type="compositionally biased region" description="Acidic residues" evidence="1">
    <location>
        <begin position="364"/>
        <end position="373"/>
    </location>
</feature>
<dbReference type="GeneID" id="107881349"/>
<dbReference type="PANTHER" id="PTHR37610">
    <property type="entry name" value="CCHC-TYPE DOMAIN-CONTAINING PROTEIN"/>
    <property type="match status" value="1"/>
</dbReference>
<gene>
    <name evidence="5" type="primary">LOC107881349</name>
</gene>
<organism evidence="4 5">
    <name type="scientific">Prunus mume</name>
    <name type="common">Japanese apricot</name>
    <name type="synonym">Armeniaca mume</name>
    <dbReference type="NCBI Taxonomy" id="102107"/>
    <lineage>
        <taxon>Eukaryota</taxon>
        <taxon>Viridiplantae</taxon>
        <taxon>Streptophyta</taxon>
        <taxon>Embryophyta</taxon>
        <taxon>Tracheophyta</taxon>
        <taxon>Spermatophyta</taxon>
        <taxon>Magnoliopsida</taxon>
        <taxon>eudicotyledons</taxon>
        <taxon>Gunneridae</taxon>
        <taxon>Pentapetalae</taxon>
        <taxon>rosids</taxon>
        <taxon>fabids</taxon>
        <taxon>Rosales</taxon>
        <taxon>Rosaceae</taxon>
        <taxon>Amygdaloideae</taxon>
        <taxon>Amygdaleae</taxon>
        <taxon>Prunus</taxon>
    </lineage>
</organism>
<dbReference type="Pfam" id="PF14244">
    <property type="entry name" value="Retrotran_gag_3"/>
    <property type="match status" value="1"/>
</dbReference>
<reference evidence="5" key="2">
    <citation type="submission" date="2025-08" db="UniProtKB">
        <authorList>
            <consortium name="RefSeq"/>
        </authorList>
    </citation>
    <scope>IDENTIFICATION</scope>
</reference>
<feature type="domain" description="Retrotransposon gag" evidence="2">
    <location>
        <begin position="85"/>
        <end position="190"/>
    </location>
</feature>
<feature type="domain" description="Retrotransposon Copia-like N-terminal" evidence="3">
    <location>
        <begin position="20"/>
        <end position="67"/>
    </location>
</feature>
<evidence type="ECO:0000313" key="5">
    <source>
        <dbReference type="RefSeq" id="XP_016650460.1"/>
    </source>
</evidence>
<dbReference type="InterPro" id="IPR005162">
    <property type="entry name" value="Retrotrans_gag_dom"/>
</dbReference>
<evidence type="ECO:0000256" key="1">
    <source>
        <dbReference type="SAM" id="MobiDB-lite"/>
    </source>
</evidence>
<feature type="region of interest" description="Disordered" evidence="1">
    <location>
        <begin position="302"/>
        <end position="333"/>
    </location>
</feature>
<dbReference type="PANTHER" id="PTHR37610:SF97">
    <property type="entry name" value="RETROTRANSPOSON GAG DOMAIN-CONTAINING PROTEIN"/>
    <property type="match status" value="1"/>
</dbReference>
<reference evidence="4" key="1">
    <citation type="journal article" date="2012" name="Nat. Commun.">
        <title>The genome of Prunus mume.</title>
        <authorList>
            <person name="Zhang Q."/>
            <person name="Chen W."/>
            <person name="Sun L."/>
            <person name="Zhao F."/>
            <person name="Huang B."/>
            <person name="Yang W."/>
            <person name="Tao Y."/>
            <person name="Wang J."/>
            <person name="Yuan Z."/>
            <person name="Fan G."/>
            <person name="Xing Z."/>
            <person name="Han C."/>
            <person name="Pan H."/>
            <person name="Zhong X."/>
            <person name="Shi W."/>
            <person name="Liang X."/>
            <person name="Du D."/>
            <person name="Sun F."/>
            <person name="Xu Z."/>
            <person name="Hao R."/>
            <person name="Lv T."/>
            <person name="Lv Y."/>
            <person name="Zheng Z."/>
            <person name="Sun M."/>
            <person name="Luo L."/>
            <person name="Cai M."/>
            <person name="Gao Y."/>
            <person name="Wang J."/>
            <person name="Yin Y."/>
            <person name="Xu X."/>
            <person name="Cheng T."/>
            <person name="Wang J."/>
        </authorList>
    </citation>
    <scope>NUCLEOTIDE SEQUENCE [LARGE SCALE GENOMIC DNA]</scope>
</reference>
<protein>
    <submittedName>
        <fullName evidence="5">Uncharacterized protein LOC107881349</fullName>
    </submittedName>
</protein>
<feature type="compositionally biased region" description="Basic and acidic residues" evidence="1">
    <location>
        <begin position="316"/>
        <end position="330"/>
    </location>
</feature>
<feature type="compositionally biased region" description="Basic residues" evidence="1">
    <location>
        <begin position="302"/>
        <end position="311"/>
    </location>
</feature>